<dbReference type="Pfam" id="PF05016">
    <property type="entry name" value="ParE_toxin"/>
    <property type="match status" value="1"/>
</dbReference>
<dbReference type="InterPro" id="IPR007712">
    <property type="entry name" value="RelE/ParE_toxin"/>
</dbReference>
<protein>
    <submittedName>
        <fullName evidence="2">Type II toxin-antitoxin system RelE/ParE family toxin</fullName>
    </submittedName>
</protein>
<evidence type="ECO:0000256" key="1">
    <source>
        <dbReference type="ARBA" id="ARBA00022649"/>
    </source>
</evidence>
<dbReference type="EMBL" id="JAVRHK010000001">
    <property type="protein sequence ID" value="MDT0674987.1"/>
    <property type="molecule type" value="Genomic_DNA"/>
</dbReference>
<gene>
    <name evidence="2" type="ORF">RM539_00125</name>
</gene>
<dbReference type="Gene3D" id="3.30.2310.20">
    <property type="entry name" value="RelE-like"/>
    <property type="match status" value="1"/>
</dbReference>
<keyword evidence="3" id="KW-1185">Reference proteome</keyword>
<dbReference type="RefSeq" id="WP_311501435.1">
    <property type="nucleotide sequence ID" value="NZ_JAVRHK010000001.1"/>
</dbReference>
<dbReference type="Proteomes" id="UP001262582">
    <property type="component" value="Unassembled WGS sequence"/>
</dbReference>
<organism evidence="2 3">
    <name type="scientific">Autumnicola musiva</name>
    <dbReference type="NCBI Taxonomy" id="3075589"/>
    <lineage>
        <taxon>Bacteria</taxon>
        <taxon>Pseudomonadati</taxon>
        <taxon>Bacteroidota</taxon>
        <taxon>Flavobacteriia</taxon>
        <taxon>Flavobacteriales</taxon>
        <taxon>Flavobacteriaceae</taxon>
        <taxon>Autumnicola</taxon>
    </lineage>
</organism>
<comment type="caution">
    <text evidence="2">The sequence shown here is derived from an EMBL/GenBank/DDBJ whole genome shotgun (WGS) entry which is preliminary data.</text>
</comment>
<reference evidence="2 3" key="1">
    <citation type="submission" date="2023-09" db="EMBL/GenBank/DDBJ databases">
        <authorList>
            <person name="Rey-Velasco X."/>
        </authorList>
    </citation>
    <scope>NUCLEOTIDE SEQUENCE [LARGE SCALE GENOMIC DNA]</scope>
    <source>
        <strain evidence="2 3">F117</strain>
    </source>
</reference>
<accession>A0ABU3D0F2</accession>
<proteinExistence type="predicted"/>
<dbReference type="SUPFAM" id="SSF143011">
    <property type="entry name" value="RelE-like"/>
    <property type="match status" value="1"/>
</dbReference>
<evidence type="ECO:0000313" key="2">
    <source>
        <dbReference type="EMBL" id="MDT0674987.1"/>
    </source>
</evidence>
<name>A0ABU3D0F2_9FLAO</name>
<evidence type="ECO:0000313" key="3">
    <source>
        <dbReference type="Proteomes" id="UP001262582"/>
    </source>
</evidence>
<sequence length="105" mass="12715">MKIIWSDFAVESLKGIFDYYKVNVNRKVAEQIRGQILNSTKQFIHFPESGQVELFLEQHHYHYRYILTGNYKIIYRMEENQLFINDVFDVKRNPNRMIDVKRNIG</sequence>
<dbReference type="InterPro" id="IPR035093">
    <property type="entry name" value="RelE/ParE_toxin_dom_sf"/>
</dbReference>
<keyword evidence="1" id="KW-1277">Toxin-antitoxin system</keyword>